<feature type="compositionally biased region" description="Polar residues" evidence="1">
    <location>
        <begin position="1"/>
        <end position="10"/>
    </location>
</feature>
<gene>
    <name evidence="2" type="ORF">E4U43_003501</name>
</gene>
<feature type="compositionally biased region" description="Low complexity" evidence="1">
    <location>
        <begin position="504"/>
        <end position="530"/>
    </location>
</feature>
<evidence type="ECO:0000313" key="2">
    <source>
        <dbReference type="EMBL" id="KAG5993398.1"/>
    </source>
</evidence>
<accession>A0A9P7N744</accession>
<feature type="compositionally biased region" description="Basic residues" evidence="1">
    <location>
        <begin position="488"/>
        <end position="503"/>
    </location>
</feature>
<feature type="region of interest" description="Disordered" evidence="1">
    <location>
        <begin position="1"/>
        <end position="25"/>
    </location>
</feature>
<proteinExistence type="predicted"/>
<dbReference type="AlphaFoldDB" id="A0A9P7N744"/>
<feature type="region of interest" description="Disordered" evidence="1">
    <location>
        <begin position="447"/>
        <end position="580"/>
    </location>
</feature>
<feature type="region of interest" description="Disordered" evidence="1">
    <location>
        <begin position="63"/>
        <end position="120"/>
    </location>
</feature>
<keyword evidence="3" id="KW-1185">Reference proteome</keyword>
<name>A0A9P7N744_9HYPO</name>
<sequence length="693" mass="76866">MDDMASQNSETTAAKTTAPKDKNCPFCGQAFTSSSLGRHLDLYIKEKNPKPSDGVHDVEAIKKLRGGITRRQARGSIGPRKGSTSSTRARLSAKRDVSSRDGESTTTKSGHRPRTGSSAVDSVASIKYPPVLPHWETAGGVIEGVSARGPGISRAAGAKQVMPETQLELRQELVDAMDTARAAELALRELLGSWRAAKQHVGNHSMPFDFDPLALDFPALTLQCLQPPPTLFSSTQYPAPTSWSVQPPGQREFSALQAFFEEGFKAWKVSRASALTTAAEEFAHSPSSNFQTDSRESIKRAEKAARDLESSVEEHLQSAYAVWDSLAAQKRQEIWILELARGVGRKHTEVENMKEQQYRLKQENAHLKLQIDQLNRLQQPPEFQLLSPTTVPIDRDIIRYAYEQGAKGAKCAGFDMMDRHLDISTLVTKSIERWKNVITSSRVAIGGTSARPSLTRPMQMATSHDGSSISQSQLSREARRGQQQQQQHQHHQQLQHQHQHQQHLHQQQQHQQHLHQQQQHQQHQQQQQQQRQRPASQQSNSNDKRPSSALTAAPVSDHSASSTSSTGPPSVGDEMSDQDADAEMEDDDNFAMMNASCVKHPHASLHMSTGLGVPRTQPLLQQQQQQQQQGSTPDMRFMMQSGVDSPIVGRSSMGMNRSMPNMNMGMEGSHMQGGDMTLMQQVRGDTLYMDNGM</sequence>
<feature type="compositionally biased region" description="Low complexity" evidence="1">
    <location>
        <begin position="553"/>
        <end position="573"/>
    </location>
</feature>
<dbReference type="OrthoDB" id="3905365at2759"/>
<protein>
    <submittedName>
        <fullName evidence="2">Uncharacterized protein</fullName>
    </submittedName>
</protein>
<dbReference type="Proteomes" id="UP000748025">
    <property type="component" value="Unassembled WGS sequence"/>
</dbReference>
<comment type="caution">
    <text evidence="2">The sequence shown here is derived from an EMBL/GenBank/DDBJ whole genome shotgun (WGS) entry which is preliminary data.</text>
</comment>
<evidence type="ECO:0000313" key="3">
    <source>
        <dbReference type="Proteomes" id="UP000748025"/>
    </source>
</evidence>
<reference evidence="2" key="1">
    <citation type="journal article" date="2020" name="bioRxiv">
        <title>Whole genome comparisons of ergot fungi reveals the divergence and evolution of species within the genus Claviceps are the result of varying mechanisms driving genome evolution and host range expansion.</title>
        <authorList>
            <person name="Wyka S.A."/>
            <person name="Mondo S.J."/>
            <person name="Liu M."/>
            <person name="Dettman J."/>
            <person name="Nalam V."/>
            <person name="Broders K.D."/>
        </authorList>
    </citation>
    <scope>NUCLEOTIDE SEQUENCE</scope>
    <source>
        <strain evidence="2">CCC 602</strain>
    </source>
</reference>
<feature type="compositionally biased region" description="Polar residues" evidence="1">
    <location>
        <begin position="460"/>
        <end position="475"/>
    </location>
</feature>
<evidence type="ECO:0000256" key="1">
    <source>
        <dbReference type="SAM" id="MobiDB-lite"/>
    </source>
</evidence>
<organism evidence="2 3">
    <name type="scientific">Claviceps pusilla</name>
    <dbReference type="NCBI Taxonomy" id="123648"/>
    <lineage>
        <taxon>Eukaryota</taxon>
        <taxon>Fungi</taxon>
        <taxon>Dikarya</taxon>
        <taxon>Ascomycota</taxon>
        <taxon>Pezizomycotina</taxon>
        <taxon>Sordariomycetes</taxon>
        <taxon>Hypocreomycetidae</taxon>
        <taxon>Hypocreales</taxon>
        <taxon>Clavicipitaceae</taxon>
        <taxon>Claviceps</taxon>
    </lineage>
</organism>
<feature type="compositionally biased region" description="Polar residues" evidence="1">
    <location>
        <begin position="531"/>
        <end position="541"/>
    </location>
</feature>
<feature type="compositionally biased region" description="Basic and acidic residues" evidence="1">
    <location>
        <begin position="93"/>
        <end position="103"/>
    </location>
</feature>
<dbReference type="EMBL" id="SRPW01002368">
    <property type="protein sequence ID" value="KAG5993398.1"/>
    <property type="molecule type" value="Genomic_DNA"/>
</dbReference>